<dbReference type="RefSeq" id="WP_251959430.1">
    <property type="nucleotide sequence ID" value="NZ_AP025732.1"/>
</dbReference>
<reference evidence="1" key="1">
    <citation type="submission" date="2022-04" db="EMBL/GenBank/DDBJ databases">
        <title>Complete genome sequence of a cyanobacterium, Nostoc sp. SO-36, isolated in Antarctica.</title>
        <authorList>
            <person name="Kanesaki Y."/>
            <person name="Effendi D."/>
            <person name="Sakamoto T."/>
            <person name="Ohtani S."/>
            <person name="Awai K."/>
        </authorList>
    </citation>
    <scope>NUCLEOTIDE SEQUENCE</scope>
    <source>
        <strain evidence="1">SO-36</strain>
    </source>
</reference>
<name>A0ABN6PYX8_NOSCO</name>
<sequence length="65" mass="7168">MPRVVNYATSVDTSATVLLFVAHSMGFGDELTLIGKVCASPKHNNESRLYPKVYPKETSLYPILP</sequence>
<proteinExistence type="predicted"/>
<gene>
    <name evidence="1" type="ORF">ANSO36C_20450</name>
</gene>
<protein>
    <submittedName>
        <fullName evidence="1">Uncharacterized protein</fullName>
    </submittedName>
</protein>
<organism evidence="1 2">
    <name type="scientific">Nostoc cf. commune SO-36</name>
    <dbReference type="NCBI Taxonomy" id="449208"/>
    <lineage>
        <taxon>Bacteria</taxon>
        <taxon>Bacillati</taxon>
        <taxon>Cyanobacteriota</taxon>
        <taxon>Cyanophyceae</taxon>
        <taxon>Nostocales</taxon>
        <taxon>Nostocaceae</taxon>
        <taxon>Nostoc</taxon>
    </lineage>
</organism>
<dbReference type="Proteomes" id="UP001055453">
    <property type="component" value="Chromosome"/>
</dbReference>
<accession>A0ABN6PYX8</accession>
<evidence type="ECO:0000313" key="2">
    <source>
        <dbReference type="Proteomes" id="UP001055453"/>
    </source>
</evidence>
<evidence type="ECO:0000313" key="1">
    <source>
        <dbReference type="EMBL" id="BDI16243.1"/>
    </source>
</evidence>
<keyword evidence="2" id="KW-1185">Reference proteome</keyword>
<dbReference type="EMBL" id="AP025732">
    <property type="protein sequence ID" value="BDI16243.1"/>
    <property type="molecule type" value="Genomic_DNA"/>
</dbReference>